<comment type="caution">
    <text evidence="1">The sequence shown here is derived from an EMBL/GenBank/DDBJ whole genome shotgun (WGS) entry which is preliminary data.</text>
</comment>
<protein>
    <recommendedName>
        <fullName evidence="3">Transcriptional regulator HTH-type FeoC domain-containing protein</fullName>
    </recommendedName>
</protein>
<dbReference type="Proteomes" id="UP001371218">
    <property type="component" value="Unassembled WGS sequence"/>
</dbReference>
<dbReference type="RefSeq" id="WP_341425484.1">
    <property type="nucleotide sequence ID" value="NZ_JBBUTG010000004.1"/>
</dbReference>
<gene>
    <name evidence="1" type="ORF">AACH06_09870</name>
</gene>
<name>A0ABU9BMD7_9BURK</name>
<sequence length="83" mass="9179">MNDDKLTARLQSFETITQMRLEGLMQELTKRVRVVSDDALEHLVQRGVLARVARDGCCKPDGGTCCPNARLRIEQPGLPGLGE</sequence>
<reference evidence="1 2" key="1">
    <citation type="submission" date="2024-04" db="EMBL/GenBank/DDBJ databases">
        <title>Novel species of the genus Ideonella isolated from streams.</title>
        <authorList>
            <person name="Lu H."/>
        </authorList>
    </citation>
    <scope>NUCLEOTIDE SEQUENCE [LARGE SCALE GENOMIC DNA]</scope>
    <source>
        <strain evidence="1 2">DXS29W</strain>
    </source>
</reference>
<organism evidence="1 2">
    <name type="scientific">Ideonella lacteola</name>
    <dbReference type="NCBI Taxonomy" id="2984193"/>
    <lineage>
        <taxon>Bacteria</taxon>
        <taxon>Pseudomonadati</taxon>
        <taxon>Pseudomonadota</taxon>
        <taxon>Betaproteobacteria</taxon>
        <taxon>Burkholderiales</taxon>
        <taxon>Sphaerotilaceae</taxon>
        <taxon>Ideonella</taxon>
    </lineage>
</organism>
<dbReference type="EMBL" id="JBBUTG010000004">
    <property type="protein sequence ID" value="MEK8031121.1"/>
    <property type="molecule type" value="Genomic_DNA"/>
</dbReference>
<proteinExistence type="predicted"/>
<keyword evidence="2" id="KW-1185">Reference proteome</keyword>
<accession>A0ABU9BMD7</accession>
<evidence type="ECO:0008006" key="3">
    <source>
        <dbReference type="Google" id="ProtNLM"/>
    </source>
</evidence>
<evidence type="ECO:0000313" key="2">
    <source>
        <dbReference type="Proteomes" id="UP001371218"/>
    </source>
</evidence>
<evidence type="ECO:0000313" key="1">
    <source>
        <dbReference type="EMBL" id="MEK8031121.1"/>
    </source>
</evidence>